<gene>
    <name evidence="2" type="ORF">CLV98_1049</name>
</gene>
<evidence type="ECO:0000313" key="2">
    <source>
        <dbReference type="EMBL" id="PWJ58152.1"/>
    </source>
</evidence>
<dbReference type="SUPFAM" id="SSF75005">
    <property type="entry name" value="Arabinanase/levansucrase/invertase"/>
    <property type="match status" value="1"/>
</dbReference>
<proteinExistence type="predicted"/>
<sequence>MNLKRKSLLLLLLTITAGATSWAQQAVDIGNRRELFVDHHLVDQLKNATFQLHHPRNEGEVLKFDNPWEGNFSAYCTIIKDQGLYRAYYRGVRNAGEDGSAEEVTCYAESVDGVNWTKPDLGLKEIDGSKHNNAILAHEAPMTHNFSPFVDANPNANPEERYKAIGGIKKSGLMAYVSADGIHWKKKQQESVFTKGLFDSQNVAFWSESERQYVCYFRTWSGEGYHGFRSVSRTTSTDFIHWTEPEAMTFGDTPLEHLYTQQTSPYFRAPHIYVAIGARFMPNRQVVSEEQAAKLDVNPKYYKDCSDAIFMTSRGGNVYDRTFMESYIRPGVGLANWVSRSNYPALNVVQTSDTEMSVYVNEEYAQPKAHLKRYSMRLDGFTSLTAPYSGGELITKPFIFKGSQLEINYSTSAAGEIKIEIQDQNGKPIPGFTLEDAQPIIGNEITRIVSWKGGEDISQFASKPVRLRVYVKDGDLYSFKFN</sequence>
<comment type="caution">
    <text evidence="2">The sequence shown here is derived from an EMBL/GenBank/DDBJ whole genome shotgun (WGS) entry which is preliminary data.</text>
</comment>
<feature type="chain" id="PRO_5016428749" description="Glycosyl hydrolase family 32" evidence="1">
    <location>
        <begin position="24"/>
        <end position="482"/>
    </location>
</feature>
<organism evidence="2 3">
    <name type="scientific">Dyadobacter jejuensis</name>
    <dbReference type="NCBI Taxonomy" id="1082580"/>
    <lineage>
        <taxon>Bacteria</taxon>
        <taxon>Pseudomonadati</taxon>
        <taxon>Bacteroidota</taxon>
        <taxon>Cytophagia</taxon>
        <taxon>Cytophagales</taxon>
        <taxon>Spirosomataceae</taxon>
        <taxon>Dyadobacter</taxon>
    </lineage>
</organism>
<dbReference type="InterPro" id="IPR023296">
    <property type="entry name" value="Glyco_hydro_beta-prop_sf"/>
</dbReference>
<dbReference type="AlphaFoldDB" id="A0A316AKX6"/>
<reference evidence="2 3" key="1">
    <citation type="submission" date="2018-03" db="EMBL/GenBank/DDBJ databases">
        <title>Genomic Encyclopedia of Archaeal and Bacterial Type Strains, Phase II (KMG-II): from individual species to whole genera.</title>
        <authorList>
            <person name="Goeker M."/>
        </authorList>
    </citation>
    <scope>NUCLEOTIDE SEQUENCE [LARGE SCALE GENOMIC DNA]</scope>
    <source>
        <strain evidence="2 3">DSM 100346</strain>
    </source>
</reference>
<protein>
    <recommendedName>
        <fullName evidence="4">Glycosyl hydrolase family 32</fullName>
    </recommendedName>
</protein>
<keyword evidence="1" id="KW-0732">Signal</keyword>
<evidence type="ECO:0000313" key="3">
    <source>
        <dbReference type="Proteomes" id="UP000245880"/>
    </source>
</evidence>
<name>A0A316AKX6_9BACT</name>
<evidence type="ECO:0008006" key="4">
    <source>
        <dbReference type="Google" id="ProtNLM"/>
    </source>
</evidence>
<dbReference type="Gene3D" id="2.115.10.20">
    <property type="entry name" value="Glycosyl hydrolase domain, family 43"/>
    <property type="match status" value="2"/>
</dbReference>
<dbReference type="Proteomes" id="UP000245880">
    <property type="component" value="Unassembled WGS sequence"/>
</dbReference>
<accession>A0A316AKX6</accession>
<feature type="signal peptide" evidence="1">
    <location>
        <begin position="1"/>
        <end position="23"/>
    </location>
</feature>
<keyword evidence="3" id="KW-1185">Reference proteome</keyword>
<dbReference type="EMBL" id="QGDT01000004">
    <property type="protein sequence ID" value="PWJ58152.1"/>
    <property type="molecule type" value="Genomic_DNA"/>
</dbReference>
<evidence type="ECO:0000256" key="1">
    <source>
        <dbReference type="SAM" id="SignalP"/>
    </source>
</evidence>